<sequence length="186" mass="19943">MSDRAAVTASITAAAVPVFARYGFRRTGMDLIAQAAGVSRPALYQYFPNKTAVFEAVAEFVGGRLHADAEAAANRGATTAERLYNVLAVKLDFAAGEVAADHRGELVEEAARIVPDTVAAAEARYARLVAAVLAEDPDLDRYPASETAAILTDAMLGIARSTEPPDVMRERLRRLVDLLVRGLRRS</sequence>
<keyword evidence="2 4" id="KW-0238">DNA-binding</keyword>
<name>A0A6L5G1I5_9ACTN</name>
<dbReference type="PROSITE" id="PS50977">
    <property type="entry name" value="HTH_TETR_2"/>
    <property type="match status" value="1"/>
</dbReference>
<feature type="domain" description="HTH tetR-type" evidence="5">
    <location>
        <begin position="5"/>
        <end position="65"/>
    </location>
</feature>
<evidence type="ECO:0000256" key="4">
    <source>
        <dbReference type="PROSITE-ProRule" id="PRU00335"/>
    </source>
</evidence>
<dbReference type="SUPFAM" id="SSF46689">
    <property type="entry name" value="Homeodomain-like"/>
    <property type="match status" value="1"/>
</dbReference>
<dbReference type="GO" id="GO:0000976">
    <property type="term" value="F:transcription cis-regulatory region binding"/>
    <property type="evidence" value="ECO:0007669"/>
    <property type="project" value="TreeGrafter"/>
</dbReference>
<proteinExistence type="predicted"/>
<feature type="DNA-binding region" description="H-T-H motif" evidence="4">
    <location>
        <begin position="28"/>
        <end position="47"/>
    </location>
</feature>
<accession>A0A6L5G1I5</accession>
<dbReference type="Proteomes" id="UP000477750">
    <property type="component" value="Unassembled WGS sequence"/>
</dbReference>
<evidence type="ECO:0000313" key="7">
    <source>
        <dbReference type="Proteomes" id="UP000477750"/>
    </source>
</evidence>
<dbReference type="PRINTS" id="PR00455">
    <property type="entry name" value="HTHTETR"/>
</dbReference>
<protein>
    <submittedName>
        <fullName evidence="6">TetR family transcriptional regulator</fullName>
    </submittedName>
</protein>
<dbReference type="Gene3D" id="1.10.357.10">
    <property type="entry name" value="Tetracycline Repressor, domain 2"/>
    <property type="match status" value="1"/>
</dbReference>
<evidence type="ECO:0000256" key="1">
    <source>
        <dbReference type="ARBA" id="ARBA00023015"/>
    </source>
</evidence>
<dbReference type="EMBL" id="WIAO01000001">
    <property type="protein sequence ID" value="MQM24024.1"/>
    <property type="molecule type" value="Genomic_DNA"/>
</dbReference>
<dbReference type="InterPro" id="IPR050109">
    <property type="entry name" value="HTH-type_TetR-like_transc_reg"/>
</dbReference>
<gene>
    <name evidence="6" type="ORF">GFD30_00310</name>
</gene>
<reference evidence="6 7" key="1">
    <citation type="submission" date="2019-10" db="EMBL/GenBank/DDBJ databases">
        <title>Glycomyces albidus sp. nov., a novel actinomycete isolated from rhizosphere soil of wheat (Triticum aestivum L.).</title>
        <authorList>
            <person name="Qian L."/>
        </authorList>
    </citation>
    <scope>NUCLEOTIDE SEQUENCE [LARGE SCALE GENOMIC DNA]</scope>
    <source>
        <strain evidence="6 7">NEAU-7082</strain>
    </source>
</reference>
<dbReference type="Pfam" id="PF00440">
    <property type="entry name" value="TetR_N"/>
    <property type="match status" value="1"/>
</dbReference>
<organism evidence="6 7">
    <name type="scientific">Glycomyces albidus</name>
    <dbReference type="NCBI Taxonomy" id="2656774"/>
    <lineage>
        <taxon>Bacteria</taxon>
        <taxon>Bacillati</taxon>
        <taxon>Actinomycetota</taxon>
        <taxon>Actinomycetes</taxon>
        <taxon>Glycomycetales</taxon>
        <taxon>Glycomycetaceae</taxon>
        <taxon>Glycomyces</taxon>
    </lineage>
</organism>
<keyword evidence="7" id="KW-1185">Reference proteome</keyword>
<keyword evidence="1" id="KW-0805">Transcription regulation</keyword>
<dbReference type="GO" id="GO:0003700">
    <property type="term" value="F:DNA-binding transcription factor activity"/>
    <property type="evidence" value="ECO:0007669"/>
    <property type="project" value="TreeGrafter"/>
</dbReference>
<dbReference type="PANTHER" id="PTHR30055:SF234">
    <property type="entry name" value="HTH-TYPE TRANSCRIPTIONAL REGULATOR BETI"/>
    <property type="match status" value="1"/>
</dbReference>
<evidence type="ECO:0000313" key="6">
    <source>
        <dbReference type="EMBL" id="MQM24024.1"/>
    </source>
</evidence>
<dbReference type="PANTHER" id="PTHR30055">
    <property type="entry name" value="HTH-TYPE TRANSCRIPTIONAL REGULATOR RUTR"/>
    <property type="match status" value="1"/>
</dbReference>
<dbReference type="InterPro" id="IPR009057">
    <property type="entry name" value="Homeodomain-like_sf"/>
</dbReference>
<evidence type="ECO:0000256" key="3">
    <source>
        <dbReference type="ARBA" id="ARBA00023163"/>
    </source>
</evidence>
<keyword evidence="3" id="KW-0804">Transcription</keyword>
<dbReference type="RefSeq" id="WP_153023236.1">
    <property type="nucleotide sequence ID" value="NZ_WIAO01000001.1"/>
</dbReference>
<evidence type="ECO:0000259" key="5">
    <source>
        <dbReference type="PROSITE" id="PS50977"/>
    </source>
</evidence>
<dbReference type="InterPro" id="IPR001647">
    <property type="entry name" value="HTH_TetR"/>
</dbReference>
<evidence type="ECO:0000256" key="2">
    <source>
        <dbReference type="ARBA" id="ARBA00023125"/>
    </source>
</evidence>
<dbReference type="AlphaFoldDB" id="A0A6L5G1I5"/>
<comment type="caution">
    <text evidence="6">The sequence shown here is derived from an EMBL/GenBank/DDBJ whole genome shotgun (WGS) entry which is preliminary data.</text>
</comment>